<evidence type="ECO:0000256" key="1">
    <source>
        <dbReference type="SAM" id="MobiDB-lite"/>
    </source>
</evidence>
<feature type="region of interest" description="Disordered" evidence="1">
    <location>
        <begin position="208"/>
        <end position="277"/>
    </location>
</feature>
<reference evidence="2" key="1">
    <citation type="journal article" date="2014" name="Science">
        <title>Structural and functional partitioning of bread wheat chromosome 3B.</title>
        <authorList>
            <person name="Choulet F."/>
            <person name="Alberti A."/>
            <person name="Theil S."/>
            <person name="Glover N."/>
            <person name="Barbe V."/>
            <person name="Daron J."/>
            <person name="Pingault L."/>
            <person name="Sourdille P."/>
            <person name="Couloux A."/>
            <person name="Paux E."/>
            <person name="Leroy P."/>
            <person name="Mangenot S."/>
            <person name="Guilhot N."/>
            <person name="Le Gouis J."/>
            <person name="Balfourier F."/>
            <person name="Alaux M."/>
            <person name="Jamilloux V."/>
            <person name="Poulain J."/>
            <person name="Durand C."/>
            <person name="Bellec A."/>
            <person name="Gaspin C."/>
            <person name="Safar J."/>
            <person name="Dolezel J."/>
            <person name="Rogers J."/>
            <person name="Vandepoele K."/>
            <person name="Aury J.M."/>
            <person name="Mayer K."/>
            <person name="Berges H."/>
            <person name="Quesneville H."/>
            <person name="Wincker P."/>
            <person name="Feuillet C."/>
        </authorList>
    </citation>
    <scope>NUCLEOTIDE SEQUENCE</scope>
</reference>
<evidence type="ECO:0000313" key="2">
    <source>
        <dbReference type="EMBL" id="CDM86473.1"/>
    </source>
</evidence>
<organism evidence="2">
    <name type="scientific">Triticum aestivum</name>
    <name type="common">Wheat</name>
    <dbReference type="NCBI Taxonomy" id="4565"/>
    <lineage>
        <taxon>Eukaryota</taxon>
        <taxon>Viridiplantae</taxon>
        <taxon>Streptophyta</taxon>
        <taxon>Embryophyta</taxon>
        <taxon>Tracheophyta</taxon>
        <taxon>Spermatophyta</taxon>
        <taxon>Magnoliopsida</taxon>
        <taxon>Liliopsida</taxon>
        <taxon>Poales</taxon>
        <taxon>Poaceae</taxon>
        <taxon>BOP clade</taxon>
        <taxon>Pooideae</taxon>
        <taxon>Triticodae</taxon>
        <taxon>Triticeae</taxon>
        <taxon>Triticinae</taxon>
        <taxon>Triticum</taxon>
    </lineage>
</organism>
<sequence>MEDAAPPRHGGCCSTPAPLRAPDAMEDAAPSLLQPQGSEASSCGGLMLRSIPNIIAAVEHLLRTRHVCKMHNAKVQALFKLCLIQLHLVFKFCLIPAAIKFSLIQYSVQNIKYSVFINIKVDPAELCRWLKRKMSKDVKIVCPHPPVANPKHKMILVLGSSSRTGNRGQSREVISNSKKALLDNALSQPDAFKKLESLTQCPDLSTATATKAGAGNTSSNRGEGGHDLRRRASTERKTLGLEERLSRANAAMRTLGQSGDEDPAPRRRPKLSAATAAKADQIEDLVVDLLLLGTIQREVTKRKNFRSNPAAQVGEGTPMAAAQLCGGARRLRGGPARLLRDDAGRLLHRRLGSCDTRRLSLGAKENGGGRRGMVAGAGDARATVEK</sequence>
<proteinExistence type="predicted"/>
<accession>A0A077RZE4</accession>
<feature type="compositionally biased region" description="Basic and acidic residues" evidence="1">
    <location>
        <begin position="223"/>
        <end position="246"/>
    </location>
</feature>
<feature type="compositionally biased region" description="Low complexity" evidence="1">
    <location>
        <begin position="208"/>
        <end position="219"/>
    </location>
</feature>
<protein>
    <submittedName>
        <fullName evidence="2">Uncharacterized protein</fullName>
    </submittedName>
</protein>
<dbReference type="HOGENOM" id="CLU_716500_0_0_1"/>
<feature type="compositionally biased region" description="Low complexity" evidence="1">
    <location>
        <begin position="372"/>
        <end position="386"/>
    </location>
</feature>
<name>A0A077RZE4_WHEAT</name>
<gene>
    <name evidence="2" type="ORF">TRAES_3BF101100170CFD_c1</name>
</gene>
<dbReference type="AlphaFoldDB" id="A0A077RZE4"/>
<dbReference type="EMBL" id="HG670306">
    <property type="protein sequence ID" value="CDM86473.1"/>
    <property type="molecule type" value="Genomic_DNA"/>
</dbReference>
<feature type="region of interest" description="Disordered" evidence="1">
    <location>
        <begin position="362"/>
        <end position="386"/>
    </location>
</feature>